<sequence>MYVCASTLMGTALETLKEEEEEEEEEEGWWDEVLPRAHQRFYFFVGPRWLIVGAAERRRSVLGWSRGVAVGRPCTPSRPLISIYTAAGKCVLEDTTAAMPPPSPPPERNKIIAFVAAKVSSKGRQAVREKCVFRNALYSFTTTIFQGHRDN</sequence>
<name>A0A5B7GDX7_PORTR</name>
<dbReference type="Proteomes" id="UP000324222">
    <property type="component" value="Unassembled WGS sequence"/>
</dbReference>
<gene>
    <name evidence="1" type="ORF">E2C01_049313</name>
</gene>
<proteinExistence type="predicted"/>
<keyword evidence="2" id="KW-1185">Reference proteome</keyword>
<evidence type="ECO:0000313" key="1">
    <source>
        <dbReference type="EMBL" id="MPC55378.1"/>
    </source>
</evidence>
<dbReference type="EMBL" id="VSRR010013122">
    <property type="protein sequence ID" value="MPC55378.1"/>
    <property type="molecule type" value="Genomic_DNA"/>
</dbReference>
<accession>A0A5B7GDX7</accession>
<dbReference type="AlphaFoldDB" id="A0A5B7GDX7"/>
<comment type="caution">
    <text evidence="1">The sequence shown here is derived from an EMBL/GenBank/DDBJ whole genome shotgun (WGS) entry which is preliminary data.</text>
</comment>
<organism evidence="1 2">
    <name type="scientific">Portunus trituberculatus</name>
    <name type="common">Swimming crab</name>
    <name type="synonym">Neptunus trituberculatus</name>
    <dbReference type="NCBI Taxonomy" id="210409"/>
    <lineage>
        <taxon>Eukaryota</taxon>
        <taxon>Metazoa</taxon>
        <taxon>Ecdysozoa</taxon>
        <taxon>Arthropoda</taxon>
        <taxon>Crustacea</taxon>
        <taxon>Multicrustacea</taxon>
        <taxon>Malacostraca</taxon>
        <taxon>Eumalacostraca</taxon>
        <taxon>Eucarida</taxon>
        <taxon>Decapoda</taxon>
        <taxon>Pleocyemata</taxon>
        <taxon>Brachyura</taxon>
        <taxon>Eubrachyura</taxon>
        <taxon>Portunoidea</taxon>
        <taxon>Portunidae</taxon>
        <taxon>Portuninae</taxon>
        <taxon>Portunus</taxon>
    </lineage>
</organism>
<protein>
    <submittedName>
        <fullName evidence="1">Uncharacterized protein</fullName>
    </submittedName>
</protein>
<reference evidence="1 2" key="1">
    <citation type="submission" date="2019-05" db="EMBL/GenBank/DDBJ databases">
        <title>Another draft genome of Portunus trituberculatus and its Hox gene families provides insights of decapod evolution.</title>
        <authorList>
            <person name="Jeong J.-H."/>
            <person name="Song I."/>
            <person name="Kim S."/>
            <person name="Choi T."/>
            <person name="Kim D."/>
            <person name="Ryu S."/>
            <person name="Kim W."/>
        </authorList>
    </citation>
    <scope>NUCLEOTIDE SEQUENCE [LARGE SCALE GENOMIC DNA]</scope>
    <source>
        <tissue evidence="1">Muscle</tissue>
    </source>
</reference>
<evidence type="ECO:0000313" key="2">
    <source>
        <dbReference type="Proteomes" id="UP000324222"/>
    </source>
</evidence>